<sequence length="1927" mass="217096">MEFHLSQLYHDGLLSLQAKDYGKACELLESVLKDPLVSNAQVENNASDGHLLQLRFLALKNLATVFLQQGPSYYERALHCYLQAVEIDSRDSVVWNQLGTLSCSMGSLSISRWAFEQGLLCSPSNWNCMEKLLEVLIAIGDEVACHSVAELILRHWPSHSRALHVKNTIEDSEPIPFTPRGIDKLEPKHIRLKFPEKRKSTDEDLDRTTASKKLKQNIEVQLSEASWIALVGELLEILRPLSTSCFEPETEIYRSGDVRLTIQLPPSAAKLTGSVESKGLTCMPAGAGMPFSNCIAVNEKEGTMFDEQPQERRSSRLERLRSRKPGKEESDFSTNKDLAKIVKQFMVPYLLDGTRTINCKDNYNPFFHSAEVVANSLDSESTDVIEFVQNTSNNFGAYHMGHLLLEKIANRSILYQDSIAKVMDLEKVTRHWGMERTPECSLFLSELYYDMGLQSFETSKMCSFMSEASYHLCKIIESVALEYPPHHTGVDGKINNPMTDVFEHDQQLPMGNSSLLRSNHCFWIRFFWLSARLSLLEVDRILHEMNLIEVDYLLKKSVSEMLEKSMHAECTKMLAPLLLFTKDVHFDVLYDWDNEGKGNNSVELSALDVLIKSCELAKPMDVDVYLNCHRRKLQILLAGAGLEGNSPENTPGLNTFSESQSKEILWKHWSHLVSEEVKAISQCASQIKSIINHSENSKNIPVAVIGDIQSLLLTLMCNIANSCFSKKSSGLGVLESIEQTEQCYFVDAAIAYCKLQHLNVNVSIKSQAELVVAIHGMLAEFGICCAPGNCEEQEGTFLKLAIKHLLALDMKLKSKIHSLNKGQETKFDQQTSKDDQFKLSEQLSHSIPLTGTPNESHSNMLDMEVGKADKDENNSLEKDAIENLSAESFSSHLGKDKTGVKCDSNVGSGPDSMCSNGERENNQTSGCENELTEDEREELELIIDNALDQCFYCLYGLNLRLDSSCEEELVKHNNTSQGDYHTKEQCADVFQYILPYAKASSRTGLIKLRRVLRAICKHFPKPPDNDLAGNAIDKFLDNPELCEDKLSEEAGSEGFLDTMMKIMFSENEPIKRQNTSSLESSDPYLEVYRNLYYLLAQSEEMSATDKWAGFVLTKEGEEFVEHNANLFKYDLLYNPLRLESWQRLANMYDEEVDLLLNDGSKQINVFAWRKSDTLPQRVEASRRRSRRCLLMTLALAKTTSQQGEIHELLALVYYDGLQNVVPFYDQRSVVPLKDAAWKIYCQNSINHFKKALKHKEDWSHAFYVGKLCEKLGYPHDVSFSYYAQAIAMNPSAVDPFYRMHASRLKLLYKCGKQNEEALKVVAAHSFAQSAKETVTVIFGGLGCENSDSLMHGEDGKSNSNTEVVDSHKFDKVWNLLYGDCLTALETCVEGDLKHFHKARYMLAQGLYRRGGTGDLEKAKEELSFCFKSSRSTFTINMWEIDSMVKKGRRKAPGPSGNRRSLEVHLAESSRKFITCIRKYILFYLKLLEETGDVSTLDRAYISLRTDKRFSLCLEDLVPVALGRYIKALIMSISRAGTGSYAATDQVEHLLEKLFNLFLEQVNLWSDICSLPELKSSELTESILYGYVYQYIQLLERNVKVETLEGINEKIRKRLKNPKLSNSNFAKVYRHVSAAWCRSLVISMALITPLHSRLSTEIRGMTLGGELESEQLLCVDLQSEELWSSAFEDANHLKILEDKWNPSLSKIKNVIIKRVSDEDLETAATLLRSSYNFYKDTSCALLPSGINLYMVPAQLATETYIQPGIDGVDILDMNTSRKLLLWAYSLLHGHCANVSHVIKYCEENIRSRIKKGVGGSSTPSNSQTQTPPASQAGGGKDGIGKNSEPETVTPTSLPETENTQKESPTLPENDKTQNLTKDPLVETKEFGASSNEKQKTSSDAPHILECQNPVVERSSLESQNDSGKKSKV</sequence>
<feature type="compositionally biased region" description="Low complexity" evidence="3">
    <location>
        <begin position="1815"/>
        <end position="1830"/>
    </location>
</feature>
<feature type="compositionally biased region" description="Polar residues" evidence="3">
    <location>
        <begin position="1844"/>
        <end position="1862"/>
    </location>
</feature>
<organism evidence="4 5">
    <name type="scientific">Rehmannia glutinosa</name>
    <name type="common">Chinese foxglove</name>
    <dbReference type="NCBI Taxonomy" id="99300"/>
    <lineage>
        <taxon>Eukaryota</taxon>
        <taxon>Viridiplantae</taxon>
        <taxon>Streptophyta</taxon>
        <taxon>Embryophyta</taxon>
        <taxon>Tracheophyta</taxon>
        <taxon>Spermatophyta</taxon>
        <taxon>Magnoliopsida</taxon>
        <taxon>eudicotyledons</taxon>
        <taxon>Gunneridae</taxon>
        <taxon>Pentapetalae</taxon>
        <taxon>asterids</taxon>
        <taxon>lamiids</taxon>
        <taxon>Lamiales</taxon>
        <taxon>Orobanchaceae</taxon>
        <taxon>Rehmannieae</taxon>
        <taxon>Rehmannia</taxon>
    </lineage>
</organism>
<dbReference type="PANTHER" id="PTHR15502:SF7">
    <property type="entry name" value="CALCINEURIN-BINDING PROTEIN CABIN-1"/>
    <property type="match status" value="1"/>
</dbReference>
<keyword evidence="2" id="KW-0539">Nucleus</keyword>
<dbReference type="InterPro" id="IPR033053">
    <property type="entry name" value="Hir3/CABIN1"/>
</dbReference>
<accession>A0ABR0VZX3</accession>
<reference evidence="4 5" key="1">
    <citation type="journal article" date="2021" name="Comput. Struct. Biotechnol. J.">
        <title>De novo genome assembly of the potent medicinal plant Rehmannia glutinosa using nanopore technology.</title>
        <authorList>
            <person name="Ma L."/>
            <person name="Dong C."/>
            <person name="Song C."/>
            <person name="Wang X."/>
            <person name="Zheng X."/>
            <person name="Niu Y."/>
            <person name="Chen S."/>
            <person name="Feng W."/>
        </authorList>
    </citation>
    <scope>NUCLEOTIDE SEQUENCE [LARGE SCALE GENOMIC DNA]</scope>
    <source>
        <strain evidence="4">DH-2019</strain>
    </source>
</reference>
<dbReference type="EMBL" id="JABTTQ020000231">
    <property type="protein sequence ID" value="KAK6140893.1"/>
    <property type="molecule type" value="Genomic_DNA"/>
</dbReference>
<feature type="region of interest" description="Disordered" evidence="3">
    <location>
        <begin position="908"/>
        <end position="929"/>
    </location>
</feature>
<dbReference type="Gene3D" id="1.25.40.10">
    <property type="entry name" value="Tetratricopeptide repeat domain"/>
    <property type="match status" value="1"/>
</dbReference>
<dbReference type="PANTHER" id="PTHR15502">
    <property type="entry name" value="CALCINEURIN-BINDING PROTEIN CABIN 1-RELATED"/>
    <property type="match status" value="1"/>
</dbReference>
<protein>
    <recommendedName>
        <fullName evidence="6">Calcineurin-binding protein cabin-1</fullName>
    </recommendedName>
</protein>
<evidence type="ECO:0000256" key="1">
    <source>
        <dbReference type="ARBA" id="ARBA00004123"/>
    </source>
</evidence>
<comment type="subcellular location">
    <subcellularLocation>
        <location evidence="1">Nucleus</location>
    </subcellularLocation>
</comment>
<comment type="caution">
    <text evidence="4">The sequence shown here is derived from an EMBL/GenBank/DDBJ whole genome shotgun (WGS) entry which is preliminary data.</text>
</comment>
<gene>
    <name evidence="4" type="ORF">DH2020_025355</name>
</gene>
<keyword evidence="5" id="KW-1185">Reference proteome</keyword>
<dbReference type="SUPFAM" id="SSF48452">
    <property type="entry name" value="TPR-like"/>
    <property type="match status" value="1"/>
</dbReference>
<dbReference type="InterPro" id="IPR011990">
    <property type="entry name" value="TPR-like_helical_dom_sf"/>
</dbReference>
<feature type="region of interest" description="Disordered" evidence="3">
    <location>
        <begin position="302"/>
        <end position="333"/>
    </location>
</feature>
<proteinExistence type="predicted"/>
<feature type="region of interest" description="Disordered" evidence="3">
    <location>
        <begin position="1810"/>
        <end position="1927"/>
    </location>
</feature>
<dbReference type="Proteomes" id="UP001318860">
    <property type="component" value="Unassembled WGS sequence"/>
</dbReference>
<evidence type="ECO:0008006" key="6">
    <source>
        <dbReference type="Google" id="ProtNLM"/>
    </source>
</evidence>
<evidence type="ECO:0000256" key="3">
    <source>
        <dbReference type="SAM" id="MobiDB-lite"/>
    </source>
</evidence>
<evidence type="ECO:0000256" key="2">
    <source>
        <dbReference type="ARBA" id="ARBA00023242"/>
    </source>
</evidence>
<evidence type="ECO:0000313" key="4">
    <source>
        <dbReference type="EMBL" id="KAK6140893.1"/>
    </source>
</evidence>
<feature type="compositionally biased region" description="Basic and acidic residues" evidence="3">
    <location>
        <begin position="302"/>
        <end position="330"/>
    </location>
</feature>
<evidence type="ECO:0000313" key="5">
    <source>
        <dbReference type="Proteomes" id="UP001318860"/>
    </source>
</evidence>
<name>A0ABR0VZX3_REHGL</name>